<dbReference type="InterPro" id="IPR003656">
    <property type="entry name" value="Znf_BED"/>
</dbReference>
<dbReference type="GO" id="GO:0003677">
    <property type="term" value="F:DNA binding"/>
    <property type="evidence" value="ECO:0007669"/>
    <property type="project" value="UniProtKB-KW"/>
</dbReference>
<dbReference type="InterPro" id="IPR012337">
    <property type="entry name" value="RNaseH-like_sf"/>
</dbReference>
<dbReference type="AlphaFoldDB" id="A0A396IE05"/>
<comment type="subcellular location">
    <subcellularLocation>
        <location evidence="1">Nucleus</location>
    </subcellularLocation>
</comment>
<dbReference type="PANTHER" id="PTHR46481">
    <property type="entry name" value="ZINC FINGER BED DOMAIN-CONTAINING PROTEIN 4"/>
    <property type="match status" value="1"/>
</dbReference>
<organism evidence="13">
    <name type="scientific">Medicago truncatula</name>
    <name type="common">Barrel medic</name>
    <name type="synonym">Medicago tribuloides</name>
    <dbReference type="NCBI Taxonomy" id="3880"/>
    <lineage>
        <taxon>Eukaryota</taxon>
        <taxon>Viridiplantae</taxon>
        <taxon>Streptophyta</taxon>
        <taxon>Embryophyta</taxon>
        <taxon>Tracheophyta</taxon>
        <taxon>Spermatophyta</taxon>
        <taxon>Magnoliopsida</taxon>
        <taxon>eudicotyledons</taxon>
        <taxon>Gunneridae</taxon>
        <taxon>Pentapetalae</taxon>
        <taxon>rosids</taxon>
        <taxon>fabids</taxon>
        <taxon>Fabales</taxon>
        <taxon>Fabaceae</taxon>
        <taxon>Papilionoideae</taxon>
        <taxon>50 kb inversion clade</taxon>
        <taxon>NPAAA clade</taxon>
        <taxon>Hologalegina</taxon>
        <taxon>IRL clade</taxon>
        <taxon>Trifolieae</taxon>
        <taxon>Medicago</taxon>
    </lineage>
</organism>
<evidence type="ECO:0000256" key="2">
    <source>
        <dbReference type="ARBA" id="ARBA00011738"/>
    </source>
</evidence>
<dbReference type="InterPro" id="IPR008906">
    <property type="entry name" value="HATC_C_dom"/>
</dbReference>
<keyword evidence="4" id="KW-0863">Zinc-finger</keyword>
<dbReference type="Gramene" id="rna26569">
    <property type="protein sequence ID" value="RHN63816.1"/>
    <property type="gene ID" value="gene26569"/>
</dbReference>
<accession>A0A396IE05</accession>
<dbReference type="PANTHER" id="PTHR46481:SF7">
    <property type="entry name" value="ZINC FINGER BED DOMAIN-CONTAINING PROTEIN RICESLEEPER 2-LIKE"/>
    <property type="match status" value="1"/>
</dbReference>
<evidence type="ECO:0000313" key="13">
    <source>
        <dbReference type="EMBL" id="RHN63816.1"/>
    </source>
</evidence>
<evidence type="ECO:0000256" key="5">
    <source>
        <dbReference type="ARBA" id="ARBA00022833"/>
    </source>
</evidence>
<dbReference type="SUPFAM" id="SSF53098">
    <property type="entry name" value="Ribonuclease H-like"/>
    <property type="match status" value="1"/>
</dbReference>
<evidence type="ECO:0000256" key="6">
    <source>
        <dbReference type="ARBA" id="ARBA00023015"/>
    </source>
</evidence>
<dbReference type="Pfam" id="PF14372">
    <property type="entry name" value="hAT-like_RNase-H"/>
    <property type="match status" value="1"/>
</dbReference>
<feature type="domain" description="HAT C-terminal dimerisation" evidence="11">
    <location>
        <begin position="569"/>
        <end position="649"/>
    </location>
</feature>
<protein>
    <submittedName>
        <fullName evidence="13">Putative transcription factor/ chromatin remodeling BED-type(Zn) family</fullName>
    </submittedName>
</protein>
<comment type="subunit">
    <text evidence="2">Homodimer.</text>
</comment>
<keyword evidence="7" id="KW-0238">DNA-binding</keyword>
<dbReference type="GO" id="GO:0005634">
    <property type="term" value="C:nucleus"/>
    <property type="evidence" value="ECO:0007669"/>
    <property type="project" value="UniProtKB-SubCell"/>
</dbReference>
<gene>
    <name evidence="13" type="ORF">MtrunA17_Chr4g0062411</name>
</gene>
<dbReference type="InterPro" id="IPR052035">
    <property type="entry name" value="ZnF_BED_domain_contain"/>
</dbReference>
<feature type="domain" description="hAT-like transposase RNase-H fold" evidence="12">
    <location>
        <begin position="432"/>
        <end position="523"/>
    </location>
</feature>
<keyword evidence="3" id="KW-0479">Metal-binding</keyword>
<evidence type="ECO:0000259" key="10">
    <source>
        <dbReference type="Pfam" id="PF02892"/>
    </source>
</evidence>
<dbReference type="GO" id="GO:0008270">
    <property type="term" value="F:zinc ion binding"/>
    <property type="evidence" value="ECO:0007669"/>
    <property type="project" value="UniProtKB-KW"/>
</dbReference>
<comment type="caution">
    <text evidence="13">The sequence shown here is derived from an EMBL/GenBank/DDBJ whole genome shotgun (WGS) entry which is preliminary data.</text>
</comment>
<dbReference type="SMART" id="SM00614">
    <property type="entry name" value="ZnF_BED"/>
    <property type="match status" value="1"/>
</dbReference>
<evidence type="ECO:0000256" key="9">
    <source>
        <dbReference type="ARBA" id="ARBA00023242"/>
    </source>
</evidence>
<evidence type="ECO:0000259" key="12">
    <source>
        <dbReference type="Pfam" id="PF14372"/>
    </source>
</evidence>
<feature type="domain" description="BED-type" evidence="10">
    <location>
        <begin position="67"/>
        <end position="105"/>
    </location>
</feature>
<evidence type="ECO:0000256" key="3">
    <source>
        <dbReference type="ARBA" id="ARBA00022723"/>
    </source>
</evidence>
<keyword evidence="5" id="KW-0862">Zinc</keyword>
<evidence type="ECO:0000256" key="7">
    <source>
        <dbReference type="ARBA" id="ARBA00023125"/>
    </source>
</evidence>
<dbReference type="GO" id="GO:0046983">
    <property type="term" value="F:protein dimerization activity"/>
    <property type="evidence" value="ECO:0007669"/>
    <property type="project" value="InterPro"/>
</dbReference>
<dbReference type="Pfam" id="PF05699">
    <property type="entry name" value="Dimer_Tnp_hAT"/>
    <property type="match status" value="1"/>
</dbReference>
<keyword evidence="9" id="KW-0539">Nucleus</keyword>
<dbReference type="OrthoDB" id="1715602at2759"/>
<reference evidence="13" key="1">
    <citation type="journal article" date="2018" name="Nat. Plants">
        <title>Whole-genome landscape of Medicago truncatula symbiotic genes.</title>
        <authorList>
            <person name="Pecrix Y."/>
            <person name="Gamas P."/>
            <person name="Carrere S."/>
        </authorList>
    </citation>
    <scope>NUCLEOTIDE SEQUENCE</scope>
    <source>
        <tissue evidence="13">Leaves</tissue>
    </source>
</reference>
<evidence type="ECO:0000256" key="8">
    <source>
        <dbReference type="ARBA" id="ARBA00023163"/>
    </source>
</evidence>
<evidence type="ECO:0000256" key="1">
    <source>
        <dbReference type="ARBA" id="ARBA00004123"/>
    </source>
</evidence>
<dbReference type="InterPro" id="IPR025525">
    <property type="entry name" value="hAT-like_transposase_RNase-H"/>
</dbReference>
<dbReference type="Proteomes" id="UP000265566">
    <property type="component" value="Chromosome 4"/>
</dbReference>
<evidence type="ECO:0000256" key="4">
    <source>
        <dbReference type="ARBA" id="ARBA00022771"/>
    </source>
</evidence>
<dbReference type="EMBL" id="PSQE01000004">
    <property type="protein sequence ID" value="RHN63816.1"/>
    <property type="molecule type" value="Genomic_DNA"/>
</dbReference>
<keyword evidence="6" id="KW-0805">Transcription regulation</keyword>
<keyword evidence="8" id="KW-0804">Transcription</keyword>
<dbReference type="Pfam" id="PF02892">
    <property type="entry name" value="zf-BED"/>
    <property type="match status" value="1"/>
</dbReference>
<name>A0A396IE05_MEDTR</name>
<evidence type="ECO:0000259" key="11">
    <source>
        <dbReference type="Pfam" id="PF05699"/>
    </source>
</evidence>
<proteinExistence type="predicted"/>
<sequence>MDWGVNSNNNHYRTYKEDHSNINKSMMDLELISNMDGHGLASSENQPIPVTSPLKPRKKTMTSVYLKFFETAADGKTRRCKFCGQTYSIATATGNLGRHLANRHPGYDKTGEAVSNSAARPNVVIKKSQTQGKVNQVDYDHLNWLLIRWLVLASLPPSTLEEKWLVNSYKFLNPTIQIWPSDKYKTILDEVFRSMREDVRALLEQVSFKFSITLDFWTSFEQIFYMSVSCQWIDENWCFQKLLLDICRVPYPCGGAEIYRCLVKVLKFYNIESRVLSCTHDNSSSAMHACHTLKEDLDGQKIGPFCYIPCAARTLNLIIVDGLRSAKQVISKIREFVIELNASPIISEDFVQISTAYQEGTWKFPLDVSTRWSGNYQMLDLVRKAGKSVDSVIHKYEETLGSRILLSPSEKSVVNIMHQYLEPFYKTTNDLCTSNVPTVGLVLFFMDHISETIATCRESCPSPEWLKSAAEEMAKKARNYFNQVCNIFTYMTAILDPRIKAELIPDSLNLQSFLDEARTHFIRNYSVNHFSSMSSGYNAQEIEDGGSVSFAEEIARKKRRTNMSSATDELTQYLSEAPAPIATDVLEWWKVNSARYRRLSVMARDFLAVQATSVVPEELFCGKGDEIDKQRFCMQHDSTQAILCIKSWIQVGIKFKFKSTEIDYERLMELAAASATDNSPSSSEKKQK</sequence>